<protein>
    <submittedName>
        <fullName evidence="8">MFS transporter</fullName>
    </submittedName>
</protein>
<evidence type="ECO:0000313" key="9">
    <source>
        <dbReference type="Proteomes" id="UP000283003"/>
    </source>
</evidence>
<name>A0A437GZA6_9SPHN</name>
<dbReference type="Gene3D" id="1.20.1250.20">
    <property type="entry name" value="MFS general substrate transporter like domains"/>
    <property type="match status" value="2"/>
</dbReference>
<comment type="subcellular location">
    <subcellularLocation>
        <location evidence="1">Membrane</location>
        <topology evidence="1">Multi-pass membrane protein</topology>
    </subcellularLocation>
</comment>
<dbReference type="SUPFAM" id="SSF103473">
    <property type="entry name" value="MFS general substrate transporter"/>
    <property type="match status" value="1"/>
</dbReference>
<comment type="caution">
    <text evidence="8">The sequence shown here is derived from an EMBL/GenBank/DDBJ whole genome shotgun (WGS) entry which is preliminary data.</text>
</comment>
<dbReference type="RefSeq" id="WP_127610866.1">
    <property type="nucleotide sequence ID" value="NZ_RXOL01000001.1"/>
</dbReference>
<gene>
    <name evidence="8" type="ORF">EKN06_00110</name>
</gene>
<feature type="transmembrane region" description="Helical" evidence="6">
    <location>
        <begin position="305"/>
        <end position="326"/>
    </location>
</feature>
<dbReference type="AlphaFoldDB" id="A0A437GZA6"/>
<dbReference type="InterPro" id="IPR044770">
    <property type="entry name" value="MFS_spinster-like"/>
</dbReference>
<keyword evidence="5 6" id="KW-0472">Membrane</keyword>
<evidence type="ECO:0000256" key="1">
    <source>
        <dbReference type="ARBA" id="ARBA00004141"/>
    </source>
</evidence>
<feature type="domain" description="Major facilitator superfamily (MFS) profile" evidence="7">
    <location>
        <begin position="18"/>
        <end position="424"/>
    </location>
</feature>
<dbReference type="Pfam" id="PF07690">
    <property type="entry name" value="MFS_1"/>
    <property type="match status" value="1"/>
</dbReference>
<evidence type="ECO:0000256" key="5">
    <source>
        <dbReference type="ARBA" id="ARBA00023136"/>
    </source>
</evidence>
<keyword evidence="9" id="KW-1185">Reference proteome</keyword>
<evidence type="ECO:0000259" key="7">
    <source>
        <dbReference type="PROSITE" id="PS50850"/>
    </source>
</evidence>
<evidence type="ECO:0000256" key="2">
    <source>
        <dbReference type="ARBA" id="ARBA00022448"/>
    </source>
</evidence>
<feature type="transmembrane region" description="Helical" evidence="6">
    <location>
        <begin position="54"/>
        <end position="73"/>
    </location>
</feature>
<dbReference type="CDD" id="cd17328">
    <property type="entry name" value="MFS_spinster_like"/>
    <property type="match status" value="1"/>
</dbReference>
<keyword evidence="2" id="KW-0813">Transport</keyword>
<reference evidence="8 9" key="1">
    <citation type="submission" date="2018-12" db="EMBL/GenBank/DDBJ databases">
        <title>Croceicoccus ponticola sp. nov., a lipolytic bacterium isolated from seawater.</title>
        <authorList>
            <person name="Yoon J.-H."/>
        </authorList>
    </citation>
    <scope>NUCLEOTIDE SEQUENCE [LARGE SCALE GENOMIC DNA]</scope>
    <source>
        <strain evidence="8 9">GM-16</strain>
    </source>
</reference>
<keyword evidence="3 6" id="KW-0812">Transmembrane</keyword>
<feature type="transmembrane region" description="Helical" evidence="6">
    <location>
        <begin position="178"/>
        <end position="202"/>
    </location>
</feature>
<sequence>MSVPSQSDQQPGWGAWGMVVILTLAYTLSFIDRQVLNLLVEPLKAEFDLSDTRLSLLQGAAFTIAYIAFSPILGRMADTSNRRNLLIGGVLLWSLATALCGLARSYWQLFAARFGVGAAEASLTPAAWSLIADRFPPHMMPRALSVLLMGPYLGGGLAMIFGGILLEYAAGRDFGILAPWQFVFIAVAVPGMVVAALLAFFVREPMRKLGLGEVSGDTMPLSEVGRRFRRNWRFYFNFYAGMGGLVITLYAFPAWLPAMLMRQFGADASVVGIQYGSLVLIGGSAGVLTGPLLTGWLERRGRRDALLIVPLLSAVLVAVLATSLAFAPSYTVALAIGGIASFCYSLPMAGASAALQIVTPNRMRGMASAVYVFAVSVIGLGTAPTIVALITDHVFHDEGMVGVSLALTSAVSALVGLVLLANARKAYVELLDTP</sequence>
<keyword evidence="4 6" id="KW-1133">Transmembrane helix</keyword>
<dbReference type="GO" id="GO:0022857">
    <property type="term" value="F:transmembrane transporter activity"/>
    <property type="evidence" value="ECO:0007669"/>
    <property type="project" value="InterPro"/>
</dbReference>
<dbReference type="PANTHER" id="PTHR23505:SF79">
    <property type="entry name" value="PROTEIN SPINSTER"/>
    <property type="match status" value="1"/>
</dbReference>
<feature type="transmembrane region" description="Helical" evidence="6">
    <location>
        <begin position="234"/>
        <end position="252"/>
    </location>
</feature>
<evidence type="ECO:0000256" key="4">
    <source>
        <dbReference type="ARBA" id="ARBA00022989"/>
    </source>
</evidence>
<dbReference type="InterPro" id="IPR011701">
    <property type="entry name" value="MFS"/>
</dbReference>
<dbReference type="Proteomes" id="UP000283003">
    <property type="component" value="Unassembled WGS sequence"/>
</dbReference>
<proteinExistence type="predicted"/>
<evidence type="ECO:0000256" key="6">
    <source>
        <dbReference type="SAM" id="Phobius"/>
    </source>
</evidence>
<feature type="transmembrane region" description="Helical" evidence="6">
    <location>
        <begin position="143"/>
        <end position="166"/>
    </location>
</feature>
<feature type="transmembrane region" description="Helical" evidence="6">
    <location>
        <begin position="370"/>
        <end position="390"/>
    </location>
</feature>
<evidence type="ECO:0000256" key="3">
    <source>
        <dbReference type="ARBA" id="ARBA00022692"/>
    </source>
</evidence>
<dbReference type="InterPro" id="IPR020846">
    <property type="entry name" value="MFS_dom"/>
</dbReference>
<feature type="transmembrane region" description="Helical" evidence="6">
    <location>
        <begin position="272"/>
        <end position="293"/>
    </location>
</feature>
<dbReference type="GO" id="GO:0016020">
    <property type="term" value="C:membrane"/>
    <property type="evidence" value="ECO:0007669"/>
    <property type="project" value="UniProtKB-SubCell"/>
</dbReference>
<dbReference type="PANTHER" id="PTHR23505">
    <property type="entry name" value="SPINSTER"/>
    <property type="match status" value="1"/>
</dbReference>
<feature type="transmembrane region" description="Helical" evidence="6">
    <location>
        <begin position="85"/>
        <end position="104"/>
    </location>
</feature>
<feature type="transmembrane region" description="Helical" evidence="6">
    <location>
        <begin position="402"/>
        <end position="421"/>
    </location>
</feature>
<dbReference type="EMBL" id="RXOL01000001">
    <property type="protein sequence ID" value="RVQ68679.1"/>
    <property type="molecule type" value="Genomic_DNA"/>
</dbReference>
<evidence type="ECO:0000313" key="8">
    <source>
        <dbReference type="EMBL" id="RVQ68679.1"/>
    </source>
</evidence>
<accession>A0A437GZA6</accession>
<feature type="transmembrane region" description="Helical" evidence="6">
    <location>
        <begin position="110"/>
        <end position="131"/>
    </location>
</feature>
<feature type="transmembrane region" description="Helical" evidence="6">
    <location>
        <begin position="332"/>
        <end position="358"/>
    </location>
</feature>
<feature type="transmembrane region" description="Helical" evidence="6">
    <location>
        <begin position="12"/>
        <end position="31"/>
    </location>
</feature>
<dbReference type="OrthoDB" id="7400989at2"/>
<dbReference type="InterPro" id="IPR036259">
    <property type="entry name" value="MFS_trans_sf"/>
</dbReference>
<organism evidence="8 9">
    <name type="scientific">Croceicoccus ponticola</name>
    <dbReference type="NCBI Taxonomy" id="2217664"/>
    <lineage>
        <taxon>Bacteria</taxon>
        <taxon>Pseudomonadati</taxon>
        <taxon>Pseudomonadota</taxon>
        <taxon>Alphaproteobacteria</taxon>
        <taxon>Sphingomonadales</taxon>
        <taxon>Erythrobacteraceae</taxon>
        <taxon>Croceicoccus</taxon>
    </lineage>
</organism>
<dbReference type="PROSITE" id="PS50850">
    <property type="entry name" value="MFS"/>
    <property type="match status" value="1"/>
</dbReference>